<evidence type="ECO:0000256" key="3">
    <source>
        <dbReference type="ARBA" id="ARBA00034247"/>
    </source>
</evidence>
<dbReference type="InterPro" id="IPR043128">
    <property type="entry name" value="Rev_trsase/Diguanyl_cyclase"/>
</dbReference>
<dbReference type="InterPro" id="IPR000160">
    <property type="entry name" value="GGDEF_dom"/>
</dbReference>
<dbReference type="EC" id="2.7.7.65" evidence="2"/>
<dbReference type="EMBL" id="JACHHU010000020">
    <property type="protein sequence ID" value="MBB6543837.1"/>
    <property type="molecule type" value="Genomic_DNA"/>
</dbReference>
<gene>
    <name evidence="7" type="ORF">HNQ55_002360</name>
</gene>
<dbReference type="CDD" id="cd01949">
    <property type="entry name" value="GGDEF"/>
    <property type="match status" value="1"/>
</dbReference>
<evidence type="ECO:0000259" key="6">
    <source>
        <dbReference type="PROSITE" id="PS50887"/>
    </source>
</evidence>
<dbReference type="NCBIfam" id="TIGR00254">
    <property type="entry name" value="GGDEF"/>
    <property type="match status" value="1"/>
</dbReference>
<comment type="catalytic activity">
    <reaction evidence="3">
        <text>2 GTP = 3',3'-c-di-GMP + 2 diphosphate</text>
        <dbReference type="Rhea" id="RHEA:24898"/>
        <dbReference type="ChEBI" id="CHEBI:33019"/>
        <dbReference type="ChEBI" id="CHEBI:37565"/>
        <dbReference type="ChEBI" id="CHEBI:58805"/>
        <dbReference type="EC" id="2.7.7.65"/>
    </reaction>
</comment>
<name>A0A7X0NHZ0_9GAMM</name>
<evidence type="ECO:0000256" key="2">
    <source>
        <dbReference type="ARBA" id="ARBA00012528"/>
    </source>
</evidence>
<dbReference type="AlphaFoldDB" id="A0A7X0NHZ0"/>
<reference evidence="7 8" key="1">
    <citation type="submission" date="2020-08" db="EMBL/GenBank/DDBJ databases">
        <title>Genomic Encyclopedia of Type Strains, Phase IV (KMG-IV): sequencing the most valuable type-strain genomes for metagenomic binning, comparative biology and taxonomic classification.</title>
        <authorList>
            <person name="Goeker M."/>
        </authorList>
    </citation>
    <scope>NUCLEOTIDE SEQUENCE [LARGE SCALE GENOMIC DNA]</scope>
    <source>
        <strain evidence="7 8">DSM 26287</strain>
    </source>
</reference>
<organism evidence="7 8">
    <name type="scientific">Thalassotalea piscium</name>
    <dbReference type="NCBI Taxonomy" id="1230533"/>
    <lineage>
        <taxon>Bacteria</taxon>
        <taxon>Pseudomonadati</taxon>
        <taxon>Pseudomonadota</taxon>
        <taxon>Gammaproteobacteria</taxon>
        <taxon>Alteromonadales</taxon>
        <taxon>Colwelliaceae</taxon>
        <taxon>Thalassotalea</taxon>
    </lineage>
</organism>
<sequence>MFLFITPIISAQSIVDNNQQSIENKLAKLEKTSPQQLDSAIEEWKKIYDSEFQQLSLANKAELLIIGSNMYLARGELAQGEIIYKQLTRLLTKITDLTLKAHATILEAKIAMDKGNSYKALDILTSLNLSISSADNTQLSFQYFSTIAFLHYRMAEYQLALSHYLKASELIPLMLKADQSYNVMELYNMLGLINLDIGKNEKGLNYIEKAIKLAQENGNNEMLAHLYINRGVYYRNTGDIDGWYKNTLSAYNLGVKIDYPIVELTALTNLTDYLIVSEQYKEAQESALLAIAKARQLNAKREEAMSIGNLGMSLFLQGLKNEGIIKVEEAIAIVKEIEFRQMESMMLNSLVDMYADIGNYKKAYNLLREQNLLENELFNKEREKALASMQNKLDLNEKDRINELLKRDLQLKNERLVSQELEQLLMLSLASIAIMALILILIFAMKIKEKNRKLSVKNSQLKLDSQKDPLTGLSNRRGFESFITRYNFAEENIPSTKHSDAILIMDIDHFKSVNDTYGHSAGDYVLKEIARILTMNIRDNEIVVRWGGEEFLMYFRDLNKQHISKVVNRLLKHISQSKFQFEQQTLNVTMSIGFIYSPFNDITGEKLDWEACIKLADEALYLSKHSGRNRATGVIESNDVTNNELRHTPLTDLVATNKINIIEITNKND</sequence>
<keyword evidence="5" id="KW-1133">Transmembrane helix</keyword>
<dbReference type="Gene3D" id="3.30.70.270">
    <property type="match status" value="1"/>
</dbReference>
<dbReference type="SMART" id="SM00028">
    <property type="entry name" value="TPR"/>
    <property type="match status" value="3"/>
</dbReference>
<dbReference type="Proteomes" id="UP000537141">
    <property type="component" value="Unassembled WGS sequence"/>
</dbReference>
<dbReference type="PANTHER" id="PTHR45138:SF9">
    <property type="entry name" value="DIGUANYLATE CYCLASE DGCM-RELATED"/>
    <property type="match status" value="1"/>
</dbReference>
<accession>A0A7X0NHZ0</accession>
<dbReference type="PROSITE" id="PS50005">
    <property type="entry name" value="TPR"/>
    <property type="match status" value="1"/>
</dbReference>
<dbReference type="PANTHER" id="PTHR45138">
    <property type="entry name" value="REGULATORY COMPONENTS OF SENSORY TRANSDUCTION SYSTEM"/>
    <property type="match status" value="1"/>
</dbReference>
<dbReference type="GO" id="GO:0052621">
    <property type="term" value="F:diguanylate cyclase activity"/>
    <property type="evidence" value="ECO:0007669"/>
    <property type="project" value="UniProtKB-EC"/>
</dbReference>
<dbReference type="InterPro" id="IPR011990">
    <property type="entry name" value="TPR-like_helical_dom_sf"/>
</dbReference>
<evidence type="ECO:0000256" key="4">
    <source>
        <dbReference type="PROSITE-ProRule" id="PRU00339"/>
    </source>
</evidence>
<feature type="transmembrane region" description="Helical" evidence="5">
    <location>
        <begin position="424"/>
        <end position="445"/>
    </location>
</feature>
<dbReference type="SUPFAM" id="SSF55073">
    <property type="entry name" value="Nucleotide cyclase"/>
    <property type="match status" value="1"/>
</dbReference>
<dbReference type="PROSITE" id="PS50887">
    <property type="entry name" value="GGDEF"/>
    <property type="match status" value="1"/>
</dbReference>
<dbReference type="InterPro" id="IPR029787">
    <property type="entry name" value="Nucleotide_cyclase"/>
</dbReference>
<dbReference type="FunFam" id="3.30.70.270:FF:000001">
    <property type="entry name" value="Diguanylate cyclase domain protein"/>
    <property type="match status" value="1"/>
</dbReference>
<keyword evidence="4" id="KW-0802">TPR repeat</keyword>
<protein>
    <recommendedName>
        <fullName evidence="2">diguanylate cyclase</fullName>
        <ecNumber evidence="2">2.7.7.65</ecNumber>
    </recommendedName>
</protein>
<dbReference type="GO" id="GO:1902201">
    <property type="term" value="P:negative regulation of bacterial-type flagellum-dependent cell motility"/>
    <property type="evidence" value="ECO:0007669"/>
    <property type="project" value="TreeGrafter"/>
</dbReference>
<dbReference type="SMART" id="SM00267">
    <property type="entry name" value="GGDEF"/>
    <property type="match status" value="1"/>
</dbReference>
<dbReference type="InterPro" id="IPR019734">
    <property type="entry name" value="TPR_rpt"/>
</dbReference>
<keyword evidence="5" id="KW-0812">Transmembrane</keyword>
<dbReference type="SUPFAM" id="SSF48452">
    <property type="entry name" value="TPR-like"/>
    <property type="match status" value="1"/>
</dbReference>
<dbReference type="Pfam" id="PF00990">
    <property type="entry name" value="GGDEF"/>
    <property type="match status" value="1"/>
</dbReference>
<dbReference type="InterPro" id="IPR050469">
    <property type="entry name" value="Diguanylate_Cyclase"/>
</dbReference>
<dbReference type="RefSeq" id="WP_184424618.1">
    <property type="nucleotide sequence ID" value="NZ_AP027362.1"/>
</dbReference>
<dbReference type="GO" id="GO:0005886">
    <property type="term" value="C:plasma membrane"/>
    <property type="evidence" value="ECO:0007669"/>
    <property type="project" value="TreeGrafter"/>
</dbReference>
<feature type="repeat" description="TPR" evidence="4">
    <location>
        <begin position="184"/>
        <end position="217"/>
    </location>
</feature>
<proteinExistence type="predicted"/>
<keyword evidence="5" id="KW-0472">Membrane</keyword>
<evidence type="ECO:0000313" key="8">
    <source>
        <dbReference type="Proteomes" id="UP000537141"/>
    </source>
</evidence>
<comment type="caution">
    <text evidence="7">The sequence shown here is derived from an EMBL/GenBank/DDBJ whole genome shotgun (WGS) entry which is preliminary data.</text>
</comment>
<evidence type="ECO:0000256" key="1">
    <source>
        <dbReference type="ARBA" id="ARBA00001946"/>
    </source>
</evidence>
<dbReference type="Gene3D" id="1.25.40.10">
    <property type="entry name" value="Tetratricopeptide repeat domain"/>
    <property type="match status" value="2"/>
</dbReference>
<evidence type="ECO:0000313" key="7">
    <source>
        <dbReference type="EMBL" id="MBB6543837.1"/>
    </source>
</evidence>
<keyword evidence="8" id="KW-1185">Reference proteome</keyword>
<feature type="domain" description="GGDEF" evidence="6">
    <location>
        <begin position="498"/>
        <end position="636"/>
    </location>
</feature>
<comment type="cofactor">
    <cofactor evidence="1">
        <name>Mg(2+)</name>
        <dbReference type="ChEBI" id="CHEBI:18420"/>
    </cofactor>
</comment>
<evidence type="ECO:0000256" key="5">
    <source>
        <dbReference type="SAM" id="Phobius"/>
    </source>
</evidence>
<dbReference type="GO" id="GO:0043709">
    <property type="term" value="P:cell adhesion involved in single-species biofilm formation"/>
    <property type="evidence" value="ECO:0007669"/>
    <property type="project" value="TreeGrafter"/>
</dbReference>